<dbReference type="PANTHER" id="PTHR31973">
    <property type="entry name" value="POLYPROTEIN, PUTATIVE-RELATED"/>
    <property type="match status" value="1"/>
</dbReference>
<evidence type="ECO:0000256" key="4">
    <source>
        <dbReference type="PROSITE-ProRule" id="PRU00325"/>
    </source>
</evidence>
<dbReference type="Pfam" id="PF04434">
    <property type="entry name" value="SWIM"/>
    <property type="match status" value="1"/>
</dbReference>
<evidence type="ECO:0000256" key="3">
    <source>
        <dbReference type="ARBA" id="ARBA00022833"/>
    </source>
</evidence>
<feature type="compositionally biased region" description="Basic and acidic residues" evidence="5">
    <location>
        <begin position="113"/>
        <end position="128"/>
    </location>
</feature>
<keyword evidence="3" id="KW-0862">Zinc</keyword>
<dbReference type="SMART" id="SM00575">
    <property type="entry name" value="ZnF_PMZ"/>
    <property type="match status" value="1"/>
</dbReference>
<dbReference type="GO" id="GO:0003676">
    <property type="term" value="F:nucleic acid binding"/>
    <property type="evidence" value="ECO:0007669"/>
    <property type="project" value="InterPro"/>
</dbReference>
<accession>A0A396HGF0</accession>
<reference evidence="7" key="1">
    <citation type="journal article" date="2018" name="Nat. Plants">
        <title>Whole-genome landscape of Medicago truncatula symbiotic genes.</title>
        <authorList>
            <person name="Pecrix Y."/>
            <person name="Gamas P."/>
            <person name="Carrere S."/>
        </authorList>
    </citation>
    <scope>NUCLEOTIDE SEQUENCE</scope>
    <source>
        <tissue evidence="7">Leaves</tissue>
    </source>
</reference>
<dbReference type="InterPro" id="IPR007527">
    <property type="entry name" value="Znf_SWIM"/>
</dbReference>
<gene>
    <name evidence="7" type="ORF">MtrunA17_Chr6g0480081</name>
</gene>
<feature type="domain" description="SWIM-type" evidence="6">
    <location>
        <begin position="8"/>
        <end position="40"/>
    </location>
</feature>
<dbReference type="GO" id="GO:0008270">
    <property type="term" value="F:zinc ion binding"/>
    <property type="evidence" value="ECO:0007669"/>
    <property type="project" value="UniProtKB-KW"/>
</dbReference>
<evidence type="ECO:0000313" key="7">
    <source>
        <dbReference type="EMBL" id="RHN52399.1"/>
    </source>
</evidence>
<dbReference type="PROSITE" id="PS50966">
    <property type="entry name" value="ZF_SWIM"/>
    <property type="match status" value="1"/>
</dbReference>
<dbReference type="AlphaFoldDB" id="A0A396HGF0"/>
<dbReference type="EMBL" id="PSQE01000006">
    <property type="protein sequence ID" value="RHN52399.1"/>
    <property type="molecule type" value="Genomic_DNA"/>
</dbReference>
<dbReference type="Gramene" id="rna37070">
    <property type="protein sequence ID" value="RHN52399.1"/>
    <property type="gene ID" value="gene37070"/>
</dbReference>
<evidence type="ECO:0000256" key="2">
    <source>
        <dbReference type="ARBA" id="ARBA00022771"/>
    </source>
</evidence>
<evidence type="ECO:0000256" key="5">
    <source>
        <dbReference type="SAM" id="MobiDB-lite"/>
    </source>
</evidence>
<evidence type="ECO:0000259" key="6">
    <source>
        <dbReference type="PROSITE" id="PS50966"/>
    </source>
</evidence>
<evidence type="ECO:0000256" key="1">
    <source>
        <dbReference type="ARBA" id="ARBA00022723"/>
    </source>
</evidence>
<sequence length="286" mass="30721">MQLVGHQYGMVIVTRTCACRKWDLSGIPCAHAISAIFYNQANPGDYVAHWYRKQKFLDTYDNLILPSNGPKLWPEVNAEPILPPKARRAPRRPKKARRKENDEPKSTNKKGKRNQETVRCRRCKELGHNQRTCGGKTGADRSIRPGGNKDAQTEQATTQAAGLNADAQGPTHAAGLNATAQAPRNGANAVEQATTISARTNASAQAAEQGSKQSKKQTAAAVNKTAAVNIAAVNTTTTNTSGTTLGGRHVVGEVSLLVPRKSRTTGVKRSIHEVGNVGTQQSVNKT</sequence>
<dbReference type="PANTHER" id="PTHR31973:SF187">
    <property type="entry name" value="MUTATOR TRANSPOSASE MUDRA PROTEIN"/>
    <property type="match status" value="1"/>
</dbReference>
<feature type="compositionally biased region" description="Basic residues" evidence="5">
    <location>
        <begin position="85"/>
        <end position="98"/>
    </location>
</feature>
<dbReference type="InterPro" id="IPR006564">
    <property type="entry name" value="Znf_PMZ"/>
</dbReference>
<keyword evidence="1" id="KW-0479">Metal-binding</keyword>
<proteinExistence type="predicted"/>
<comment type="caution">
    <text evidence="7">The sequence shown here is derived from an EMBL/GenBank/DDBJ whole genome shotgun (WGS) entry which is preliminary data.</text>
</comment>
<feature type="region of interest" description="Disordered" evidence="5">
    <location>
        <begin position="73"/>
        <end position="156"/>
    </location>
</feature>
<organism evidence="7">
    <name type="scientific">Medicago truncatula</name>
    <name type="common">Barrel medic</name>
    <name type="synonym">Medicago tribuloides</name>
    <dbReference type="NCBI Taxonomy" id="3880"/>
    <lineage>
        <taxon>Eukaryota</taxon>
        <taxon>Viridiplantae</taxon>
        <taxon>Streptophyta</taxon>
        <taxon>Embryophyta</taxon>
        <taxon>Tracheophyta</taxon>
        <taxon>Spermatophyta</taxon>
        <taxon>Magnoliopsida</taxon>
        <taxon>eudicotyledons</taxon>
        <taxon>Gunneridae</taxon>
        <taxon>Pentapetalae</taxon>
        <taxon>rosids</taxon>
        <taxon>fabids</taxon>
        <taxon>Fabales</taxon>
        <taxon>Fabaceae</taxon>
        <taxon>Papilionoideae</taxon>
        <taxon>50 kb inversion clade</taxon>
        <taxon>NPAAA clade</taxon>
        <taxon>Hologalegina</taxon>
        <taxon>IRL clade</taxon>
        <taxon>Trifolieae</taxon>
        <taxon>Medicago</taxon>
    </lineage>
</organism>
<dbReference type="InterPro" id="IPR036875">
    <property type="entry name" value="Znf_CCHC_sf"/>
</dbReference>
<name>A0A396HGF0_MEDTR</name>
<dbReference type="SUPFAM" id="SSF57756">
    <property type="entry name" value="Retrovirus zinc finger-like domains"/>
    <property type="match status" value="1"/>
</dbReference>
<protein>
    <submittedName>
        <fullName evidence="7">Putative transcription factor interactor and regulator CCHC(Zn) family</fullName>
    </submittedName>
</protein>
<dbReference type="Proteomes" id="UP000265566">
    <property type="component" value="Chromosome 6"/>
</dbReference>
<keyword evidence="2 4" id="KW-0863">Zinc-finger</keyword>